<protein>
    <recommendedName>
        <fullName evidence="2">Carboxymuconolactone decarboxylase-like domain-containing protein</fullName>
    </recommendedName>
</protein>
<sequence>MPRESRRQPRPHNCSTGEGDVMVSQPRPRITPGRLRELGPFNWAAWQVLSRASGTADAQVFSTLGRAGRLFRGWLHFSGMLMPGGRLRRHETELVILRVAHLRDCEYETDHHIRLGRRAGVTPEILERIRAGAGAEGWTDKHRALLAAVDQLVSTRDIDDAAWEHLSTYYDDRRLIEIVLLVNQYEGLASTITTLRIRRDDF</sequence>
<evidence type="ECO:0000259" key="2">
    <source>
        <dbReference type="Pfam" id="PF02627"/>
    </source>
</evidence>
<dbReference type="GO" id="GO:0051920">
    <property type="term" value="F:peroxiredoxin activity"/>
    <property type="evidence" value="ECO:0007669"/>
    <property type="project" value="InterPro"/>
</dbReference>
<comment type="caution">
    <text evidence="3">The sequence shown here is derived from an EMBL/GenBank/DDBJ whole genome shotgun (WGS) entry which is preliminary data.</text>
</comment>
<reference evidence="3" key="2">
    <citation type="submission" date="2020-09" db="EMBL/GenBank/DDBJ databases">
        <authorList>
            <person name="Sun Q."/>
            <person name="Zhou Y."/>
        </authorList>
    </citation>
    <scope>NUCLEOTIDE SEQUENCE</scope>
    <source>
        <strain evidence="3">CGMCC 4.3508</strain>
    </source>
</reference>
<dbReference type="EMBL" id="BMMH01000011">
    <property type="protein sequence ID" value="GGL28661.1"/>
    <property type="molecule type" value="Genomic_DNA"/>
</dbReference>
<name>A0A917RTY7_9NOCA</name>
<dbReference type="Proteomes" id="UP000638263">
    <property type="component" value="Unassembled WGS sequence"/>
</dbReference>
<evidence type="ECO:0000313" key="4">
    <source>
        <dbReference type="Proteomes" id="UP000638263"/>
    </source>
</evidence>
<dbReference type="InterPro" id="IPR003779">
    <property type="entry name" value="CMD-like"/>
</dbReference>
<dbReference type="PANTHER" id="PTHR34846:SF5">
    <property type="entry name" value="CARBOXYMUCONOLACTONE DECARBOXYLASE-LIKE DOMAIN-CONTAINING PROTEIN"/>
    <property type="match status" value="1"/>
</dbReference>
<dbReference type="Pfam" id="PF02627">
    <property type="entry name" value="CMD"/>
    <property type="match status" value="1"/>
</dbReference>
<dbReference type="InterPro" id="IPR029032">
    <property type="entry name" value="AhpD-like"/>
</dbReference>
<gene>
    <name evidence="3" type="ORF">GCM10011588_49430</name>
</gene>
<evidence type="ECO:0000256" key="1">
    <source>
        <dbReference type="SAM" id="MobiDB-lite"/>
    </source>
</evidence>
<dbReference type="PANTHER" id="PTHR34846">
    <property type="entry name" value="4-CARBOXYMUCONOLACTONE DECARBOXYLASE FAMILY PROTEIN (AFU_ORTHOLOGUE AFUA_6G11590)"/>
    <property type="match status" value="1"/>
</dbReference>
<dbReference type="SUPFAM" id="SSF69118">
    <property type="entry name" value="AhpD-like"/>
    <property type="match status" value="1"/>
</dbReference>
<dbReference type="Gene3D" id="1.20.1290.10">
    <property type="entry name" value="AhpD-like"/>
    <property type="match status" value="1"/>
</dbReference>
<dbReference type="AlphaFoldDB" id="A0A917RTY7"/>
<proteinExistence type="predicted"/>
<organism evidence="3 4">
    <name type="scientific">Nocardia jinanensis</name>
    <dbReference type="NCBI Taxonomy" id="382504"/>
    <lineage>
        <taxon>Bacteria</taxon>
        <taxon>Bacillati</taxon>
        <taxon>Actinomycetota</taxon>
        <taxon>Actinomycetes</taxon>
        <taxon>Mycobacteriales</taxon>
        <taxon>Nocardiaceae</taxon>
        <taxon>Nocardia</taxon>
    </lineage>
</organism>
<reference evidence="3" key="1">
    <citation type="journal article" date="2014" name="Int. J. Syst. Evol. Microbiol.">
        <title>Complete genome sequence of Corynebacterium casei LMG S-19264T (=DSM 44701T), isolated from a smear-ripened cheese.</title>
        <authorList>
            <consortium name="US DOE Joint Genome Institute (JGI-PGF)"/>
            <person name="Walter F."/>
            <person name="Albersmeier A."/>
            <person name="Kalinowski J."/>
            <person name="Ruckert C."/>
        </authorList>
    </citation>
    <scope>NUCLEOTIDE SEQUENCE</scope>
    <source>
        <strain evidence="3">CGMCC 4.3508</strain>
    </source>
</reference>
<keyword evidence="4" id="KW-1185">Reference proteome</keyword>
<evidence type="ECO:0000313" key="3">
    <source>
        <dbReference type="EMBL" id="GGL28661.1"/>
    </source>
</evidence>
<feature type="region of interest" description="Disordered" evidence="1">
    <location>
        <begin position="1"/>
        <end position="27"/>
    </location>
</feature>
<feature type="domain" description="Carboxymuconolactone decarboxylase-like" evidence="2">
    <location>
        <begin position="70"/>
        <end position="150"/>
    </location>
</feature>
<accession>A0A917RTY7</accession>